<feature type="transmembrane region" description="Helical" evidence="2">
    <location>
        <begin position="45"/>
        <end position="66"/>
    </location>
</feature>
<feature type="compositionally biased region" description="Low complexity" evidence="1">
    <location>
        <begin position="162"/>
        <end position="174"/>
    </location>
</feature>
<evidence type="ECO:0000256" key="1">
    <source>
        <dbReference type="SAM" id="MobiDB-lite"/>
    </source>
</evidence>
<feature type="region of interest" description="Disordered" evidence="1">
    <location>
        <begin position="74"/>
        <end position="234"/>
    </location>
</feature>
<evidence type="ECO:0000256" key="2">
    <source>
        <dbReference type="SAM" id="Phobius"/>
    </source>
</evidence>
<accession>A0ABT5AMS2</accession>
<evidence type="ECO:0000313" key="4">
    <source>
        <dbReference type="Proteomes" id="UP001212499"/>
    </source>
</evidence>
<feature type="compositionally biased region" description="Polar residues" evidence="1">
    <location>
        <begin position="112"/>
        <end position="122"/>
    </location>
</feature>
<evidence type="ECO:0000313" key="3">
    <source>
        <dbReference type="EMBL" id="MDB9538613.1"/>
    </source>
</evidence>
<keyword evidence="2" id="KW-0812">Transmembrane</keyword>
<dbReference type="Proteomes" id="UP001212499">
    <property type="component" value="Unassembled WGS sequence"/>
</dbReference>
<proteinExistence type="predicted"/>
<dbReference type="EMBL" id="JAQMUH010000036">
    <property type="protein sequence ID" value="MDB9538613.1"/>
    <property type="molecule type" value="Genomic_DNA"/>
</dbReference>
<feature type="compositionally biased region" description="Acidic residues" evidence="1">
    <location>
        <begin position="207"/>
        <end position="234"/>
    </location>
</feature>
<sequence length="234" mass="26319">MAVIRLILLVAVLGILTLLLVQNWSPVLPLVFLGTRTLPLPLAMWIVFSTAAGVFTSLLITILLNIPIDFGGQEEEEEERQRPFKSTATSPRGKAAFREEPFSKPSRATGATGKTESATSNTFDDWDTNDSRTDDWDFDSAPPEPRTSGPQTTYERQQEPQSSSKSGSVYSYNYREPKNTAVGKTESIYDADYRVIRPPLQQPTTNQDEDQADDDDWKFFEDDDLEDEDDPSRK</sequence>
<feature type="compositionally biased region" description="Polar residues" evidence="1">
    <location>
        <begin position="148"/>
        <end position="161"/>
    </location>
</feature>
<keyword evidence="4" id="KW-1185">Reference proteome</keyword>
<gene>
    <name evidence="3" type="ORF">PN457_02845</name>
</gene>
<name>A0ABT5AMS2_9CYAN</name>
<organism evidence="3 4">
    <name type="scientific">Anabaenopsis arnoldii</name>
    <dbReference type="NCBI Taxonomy" id="2152938"/>
    <lineage>
        <taxon>Bacteria</taxon>
        <taxon>Bacillati</taxon>
        <taxon>Cyanobacteriota</taxon>
        <taxon>Cyanophyceae</taxon>
        <taxon>Nostocales</taxon>
        <taxon>Nodulariaceae</taxon>
        <taxon>Anabaenopsis</taxon>
    </lineage>
</organism>
<keyword evidence="2" id="KW-1133">Transmembrane helix</keyword>
<reference evidence="3 4" key="1">
    <citation type="submission" date="2023-01" db="EMBL/GenBank/DDBJ databases">
        <title>Genomes from the Australian National Cyanobacteria Reference Collection.</title>
        <authorList>
            <person name="Willis A."/>
            <person name="Lee E.M.F."/>
        </authorList>
    </citation>
    <scope>NUCLEOTIDE SEQUENCE [LARGE SCALE GENOMIC DNA]</scope>
    <source>
        <strain evidence="3 4">CS-1033</strain>
    </source>
</reference>
<comment type="caution">
    <text evidence="3">The sequence shown here is derived from an EMBL/GenBank/DDBJ whole genome shotgun (WGS) entry which is preliminary data.</text>
</comment>
<protein>
    <submittedName>
        <fullName evidence="3">LapA family protein</fullName>
    </submittedName>
</protein>
<dbReference type="RefSeq" id="WP_271731242.1">
    <property type="nucleotide sequence ID" value="NZ_JANQDP010000035.1"/>
</dbReference>
<keyword evidence="2" id="KW-0472">Membrane</keyword>